<evidence type="ECO:0000313" key="1">
    <source>
        <dbReference type="EMBL" id="QDU02320.1"/>
    </source>
</evidence>
<dbReference type="EMBL" id="CP036347">
    <property type="protein sequence ID" value="QDU02320.1"/>
    <property type="molecule type" value="Genomic_DNA"/>
</dbReference>
<protein>
    <submittedName>
        <fullName evidence="1">Uncharacterized protein</fullName>
    </submittedName>
</protein>
<name>A0A517WAN6_9PLAN</name>
<gene>
    <name evidence="1" type="ORF">V6x_20220</name>
</gene>
<organism evidence="1 2">
    <name type="scientific">Gimesia chilikensis</name>
    <dbReference type="NCBI Taxonomy" id="2605989"/>
    <lineage>
        <taxon>Bacteria</taxon>
        <taxon>Pseudomonadati</taxon>
        <taxon>Planctomycetota</taxon>
        <taxon>Planctomycetia</taxon>
        <taxon>Planctomycetales</taxon>
        <taxon>Planctomycetaceae</taxon>
        <taxon>Gimesia</taxon>
    </lineage>
</organism>
<reference evidence="1 2" key="1">
    <citation type="submission" date="2019-02" db="EMBL/GenBank/DDBJ databases">
        <title>Deep-cultivation of Planctomycetes and their phenomic and genomic characterization uncovers novel biology.</title>
        <authorList>
            <person name="Wiegand S."/>
            <person name="Jogler M."/>
            <person name="Boedeker C."/>
            <person name="Pinto D."/>
            <person name="Vollmers J."/>
            <person name="Rivas-Marin E."/>
            <person name="Kohn T."/>
            <person name="Peeters S.H."/>
            <person name="Heuer A."/>
            <person name="Rast P."/>
            <person name="Oberbeckmann S."/>
            <person name="Bunk B."/>
            <person name="Jeske O."/>
            <person name="Meyerdierks A."/>
            <person name="Storesund J.E."/>
            <person name="Kallscheuer N."/>
            <person name="Luecker S."/>
            <person name="Lage O.M."/>
            <person name="Pohl T."/>
            <person name="Merkel B.J."/>
            <person name="Hornburger P."/>
            <person name="Mueller R.-W."/>
            <person name="Bruemmer F."/>
            <person name="Labrenz M."/>
            <person name="Spormann A.M."/>
            <person name="Op den Camp H."/>
            <person name="Overmann J."/>
            <person name="Amann R."/>
            <person name="Jetten M.S.M."/>
            <person name="Mascher T."/>
            <person name="Medema M.H."/>
            <person name="Devos D.P."/>
            <person name="Kaster A.-K."/>
            <person name="Ovreas L."/>
            <person name="Rohde M."/>
            <person name="Galperin M.Y."/>
            <person name="Jogler C."/>
        </authorList>
    </citation>
    <scope>NUCLEOTIDE SEQUENCE [LARGE SCALE GENOMIC DNA]</scope>
    <source>
        <strain evidence="1 2">V6</strain>
    </source>
</reference>
<evidence type="ECO:0000313" key="2">
    <source>
        <dbReference type="Proteomes" id="UP000320722"/>
    </source>
</evidence>
<accession>A0A517WAN6</accession>
<sequence>MNRFSISRTFSNHFGANSEQFTADSTLFTAHSEQVNTQHPLDSPTPFHKIENTTQRNIVSRLDKIRFRIVISQKWLQEWKGIALFYEKELHSCR</sequence>
<proteinExistence type="predicted"/>
<dbReference type="Proteomes" id="UP000320722">
    <property type="component" value="Chromosome"/>
</dbReference>
<dbReference type="AlphaFoldDB" id="A0A517WAN6"/>